<proteinExistence type="predicted"/>
<dbReference type="PANTHER" id="PTHR43080:SF30">
    <property type="entry name" value="CYCLIC DI-AMP RECEPTOR B"/>
    <property type="match status" value="1"/>
</dbReference>
<dbReference type="OrthoDB" id="2375431at2"/>
<keyword evidence="1 2" id="KW-0129">CBS domain</keyword>
<accession>A0A5C7FNP2</accession>
<dbReference type="SUPFAM" id="SSF54631">
    <property type="entry name" value="CBS-domain pair"/>
    <property type="match status" value="1"/>
</dbReference>
<dbReference type="InterPro" id="IPR000644">
    <property type="entry name" value="CBS_dom"/>
</dbReference>
<evidence type="ECO:0000313" key="5">
    <source>
        <dbReference type="Proteomes" id="UP000321816"/>
    </source>
</evidence>
<dbReference type="AlphaFoldDB" id="A0A5C7FNP2"/>
<dbReference type="KEGG" id="ahal:FTX54_007600"/>
<evidence type="ECO:0000259" key="3">
    <source>
        <dbReference type="PROSITE" id="PS51371"/>
    </source>
</evidence>
<dbReference type="SMART" id="SM00116">
    <property type="entry name" value="CBS"/>
    <property type="match status" value="2"/>
</dbReference>
<evidence type="ECO:0000256" key="2">
    <source>
        <dbReference type="PROSITE-ProRule" id="PRU00703"/>
    </source>
</evidence>
<dbReference type="Gene3D" id="3.10.580.10">
    <property type="entry name" value="CBS-domain"/>
    <property type="match status" value="1"/>
</dbReference>
<dbReference type="CDD" id="cd04643">
    <property type="entry name" value="CBS_pair_bac"/>
    <property type="match status" value="1"/>
</dbReference>
<organism evidence="4 5">
    <name type="scientific">Alkalicoccus halolimnae</name>
    <dbReference type="NCBI Taxonomy" id="1667239"/>
    <lineage>
        <taxon>Bacteria</taxon>
        <taxon>Bacillati</taxon>
        <taxon>Bacillota</taxon>
        <taxon>Bacilli</taxon>
        <taxon>Bacillales</taxon>
        <taxon>Bacillaceae</taxon>
        <taxon>Alkalicoccus</taxon>
    </lineage>
</organism>
<sequence length="154" mass="17185">MPNIQEKDLLADKLNAFIIPVDQVAHVQPSNSLEHALLVLVKSGYTAIPVLGSNNKLHGIISKARILDSILGIERMEPERLNNFLVSDVMAEDFITVQENSTFEKVMSLSIQYPFVCVEDENHAFAGIITRSKILANINGYLHDLRRARSVDNS</sequence>
<dbReference type="InterPro" id="IPR051257">
    <property type="entry name" value="Diverse_CBS-Domain"/>
</dbReference>
<evidence type="ECO:0000313" key="4">
    <source>
        <dbReference type="EMBL" id="WWD81393.1"/>
    </source>
</evidence>
<dbReference type="InterPro" id="IPR048125">
    <property type="entry name" value="CBS_CbpB"/>
</dbReference>
<name>A0A5C7FNP2_9BACI</name>
<dbReference type="InterPro" id="IPR046342">
    <property type="entry name" value="CBS_dom_sf"/>
</dbReference>
<feature type="domain" description="CBS" evidence="3">
    <location>
        <begin position="18"/>
        <end position="79"/>
    </location>
</feature>
<dbReference type="PROSITE" id="PS51371">
    <property type="entry name" value="CBS"/>
    <property type="match status" value="1"/>
</dbReference>
<reference evidence="4 5" key="1">
    <citation type="submission" date="2024-01" db="EMBL/GenBank/DDBJ databases">
        <title>Complete Genome Sequence of Alkalicoccus halolimnae BZ-SZ-XJ29T, a Moderately Halophilic Bacterium Isolated from a Salt Lake.</title>
        <authorList>
            <person name="Zhao B."/>
        </authorList>
    </citation>
    <scope>NUCLEOTIDE SEQUENCE [LARGE SCALE GENOMIC DNA]</scope>
    <source>
        <strain evidence="4 5">BZ-SZ-XJ29</strain>
    </source>
</reference>
<dbReference type="RefSeq" id="WP_147802838.1">
    <property type="nucleotide sequence ID" value="NZ_CP144914.1"/>
</dbReference>
<dbReference type="Proteomes" id="UP000321816">
    <property type="component" value="Chromosome"/>
</dbReference>
<gene>
    <name evidence="4" type="primary">cbpB</name>
    <name evidence="4" type="ORF">FTX54_007600</name>
</gene>
<dbReference type="Pfam" id="PF00571">
    <property type="entry name" value="CBS"/>
    <property type="match status" value="2"/>
</dbReference>
<keyword evidence="5" id="KW-1185">Reference proteome</keyword>
<dbReference type="PANTHER" id="PTHR43080">
    <property type="entry name" value="CBS DOMAIN-CONTAINING PROTEIN CBSX3, MITOCHONDRIAL"/>
    <property type="match status" value="1"/>
</dbReference>
<evidence type="ECO:0000256" key="1">
    <source>
        <dbReference type="ARBA" id="ARBA00023122"/>
    </source>
</evidence>
<protein>
    <submittedName>
        <fullName evidence="4">Cyclic-di-AMP-binding protein CbpB</fullName>
    </submittedName>
</protein>
<dbReference type="EMBL" id="CP144914">
    <property type="protein sequence ID" value="WWD81393.1"/>
    <property type="molecule type" value="Genomic_DNA"/>
</dbReference>
<dbReference type="NCBIfam" id="NF041630">
    <property type="entry name" value="CBS_CbpB"/>
    <property type="match status" value="1"/>
</dbReference>